<evidence type="ECO:0000313" key="3">
    <source>
        <dbReference type="Proteomes" id="UP000054498"/>
    </source>
</evidence>
<evidence type="ECO:0000256" key="1">
    <source>
        <dbReference type="SAM" id="MobiDB-lite"/>
    </source>
</evidence>
<dbReference type="Proteomes" id="UP000054498">
    <property type="component" value="Unassembled WGS sequence"/>
</dbReference>
<dbReference type="EMBL" id="KK106574">
    <property type="protein sequence ID" value="KIY91528.1"/>
    <property type="molecule type" value="Genomic_DNA"/>
</dbReference>
<reference evidence="2 3" key="1">
    <citation type="journal article" date="2013" name="BMC Genomics">
        <title>Reconstruction of the lipid metabolism for the microalga Monoraphidium neglectum from its genome sequence reveals characteristics suitable for biofuel production.</title>
        <authorList>
            <person name="Bogen C."/>
            <person name="Al-Dilaimi A."/>
            <person name="Albersmeier A."/>
            <person name="Wichmann J."/>
            <person name="Grundmann M."/>
            <person name="Rupp O."/>
            <person name="Lauersen K.J."/>
            <person name="Blifernez-Klassen O."/>
            <person name="Kalinowski J."/>
            <person name="Goesmann A."/>
            <person name="Mussgnug J.H."/>
            <person name="Kruse O."/>
        </authorList>
    </citation>
    <scope>NUCLEOTIDE SEQUENCE [LARGE SCALE GENOMIC DNA]</scope>
    <source>
        <strain evidence="2 3">SAG 48.87</strain>
    </source>
</reference>
<feature type="region of interest" description="Disordered" evidence="1">
    <location>
        <begin position="39"/>
        <end position="61"/>
    </location>
</feature>
<protein>
    <recommendedName>
        <fullName evidence="4">Helicase C-terminal domain-containing protein</fullName>
    </recommendedName>
</protein>
<dbReference type="RefSeq" id="XP_013890548.1">
    <property type="nucleotide sequence ID" value="XM_014035094.1"/>
</dbReference>
<dbReference type="KEGG" id="mng:MNEG_16436"/>
<dbReference type="Gene3D" id="3.40.50.300">
    <property type="entry name" value="P-loop containing nucleotide triphosphate hydrolases"/>
    <property type="match status" value="1"/>
</dbReference>
<dbReference type="SUPFAM" id="SSF52540">
    <property type="entry name" value="P-loop containing nucleoside triphosphate hydrolases"/>
    <property type="match status" value="1"/>
</dbReference>
<dbReference type="AlphaFoldDB" id="A0A0D2K5S9"/>
<keyword evidence="3" id="KW-1185">Reference proteome</keyword>
<sequence length="61" mass="6149">VFVHRAGRTARAGRTGAVYTLLRPEDMRHFKAMAAKLSVPNPAPGAQQHPGGAAGAAGAAG</sequence>
<gene>
    <name evidence="2" type="ORF">MNEG_16436</name>
</gene>
<evidence type="ECO:0000313" key="2">
    <source>
        <dbReference type="EMBL" id="KIY91528.1"/>
    </source>
</evidence>
<feature type="non-terminal residue" evidence="2">
    <location>
        <position position="61"/>
    </location>
</feature>
<organism evidence="2 3">
    <name type="scientific">Monoraphidium neglectum</name>
    <dbReference type="NCBI Taxonomy" id="145388"/>
    <lineage>
        <taxon>Eukaryota</taxon>
        <taxon>Viridiplantae</taxon>
        <taxon>Chlorophyta</taxon>
        <taxon>core chlorophytes</taxon>
        <taxon>Chlorophyceae</taxon>
        <taxon>CS clade</taxon>
        <taxon>Sphaeropleales</taxon>
        <taxon>Selenastraceae</taxon>
        <taxon>Monoraphidium</taxon>
    </lineage>
</organism>
<feature type="compositionally biased region" description="Gly residues" evidence="1">
    <location>
        <begin position="52"/>
        <end position="61"/>
    </location>
</feature>
<name>A0A0D2K5S9_9CHLO</name>
<evidence type="ECO:0008006" key="4">
    <source>
        <dbReference type="Google" id="ProtNLM"/>
    </source>
</evidence>
<dbReference type="GeneID" id="25734195"/>
<proteinExistence type="predicted"/>
<dbReference type="InterPro" id="IPR027417">
    <property type="entry name" value="P-loop_NTPase"/>
</dbReference>
<accession>A0A0D2K5S9</accession>
<feature type="non-terminal residue" evidence="2">
    <location>
        <position position="1"/>
    </location>
</feature>